<evidence type="ECO:0000313" key="1">
    <source>
        <dbReference type="EMBL" id="MEQ2527349.1"/>
    </source>
</evidence>
<gene>
    <name evidence="1" type="ORF">WMO40_11590</name>
</gene>
<reference evidence="1" key="1">
    <citation type="submission" date="2024-03" db="EMBL/GenBank/DDBJ databases">
        <title>Human intestinal bacterial collection.</title>
        <authorList>
            <person name="Pauvert C."/>
            <person name="Hitch T.C.A."/>
            <person name="Clavel T."/>
        </authorList>
    </citation>
    <scope>NUCLEOTIDE SEQUENCE</scope>
    <source>
        <strain evidence="1">CLA-AA-H227</strain>
    </source>
</reference>
<dbReference type="Proteomes" id="UP001439875">
    <property type="component" value="Unassembled WGS sequence"/>
</dbReference>
<dbReference type="EMBL" id="JBBMEW010000008">
    <property type="protein sequence ID" value="MEQ2527349.1"/>
    <property type="molecule type" value="Genomic_DNA"/>
</dbReference>
<sequence>MKFKKLTLAMMTALLFTGFMTGCADQEEEQPEDPATETPAEDEGTEETNE</sequence>
<name>A0ACC6SE44_9BACI</name>
<organism evidence="1 2">
    <name type="scientific">Robertmurraya yapensis</name>
    <name type="common">ex Hitch et al 2024</name>
    <dbReference type="NCBI Taxonomy" id="3133160"/>
    <lineage>
        <taxon>Bacteria</taxon>
        <taxon>Bacillati</taxon>
        <taxon>Bacillota</taxon>
        <taxon>Bacilli</taxon>
        <taxon>Bacillales</taxon>
        <taxon>Bacillaceae</taxon>
        <taxon>Robertmurraya</taxon>
    </lineage>
</organism>
<proteinExistence type="predicted"/>
<protein>
    <submittedName>
        <fullName evidence="1">Uncharacterized protein</fullName>
    </submittedName>
</protein>
<evidence type="ECO:0000313" key="2">
    <source>
        <dbReference type="Proteomes" id="UP001439875"/>
    </source>
</evidence>
<accession>A0ACC6SE44</accession>
<keyword evidence="2" id="KW-1185">Reference proteome</keyword>
<comment type="caution">
    <text evidence="1">The sequence shown here is derived from an EMBL/GenBank/DDBJ whole genome shotgun (WGS) entry which is preliminary data.</text>
</comment>